<dbReference type="SUPFAM" id="SSF48452">
    <property type="entry name" value="TPR-like"/>
    <property type="match status" value="1"/>
</dbReference>
<evidence type="ECO:0000313" key="4">
    <source>
        <dbReference type="EMBL" id="SPP79911.1"/>
    </source>
</evidence>
<dbReference type="OrthoDB" id="10262375at2759"/>
<keyword evidence="1" id="KW-0677">Repeat</keyword>
<dbReference type="Gene3D" id="1.25.40.10">
    <property type="entry name" value="Tetratricopeptide repeat domain"/>
    <property type="match status" value="1"/>
</dbReference>
<dbReference type="OMA" id="FCCAVQN"/>
<dbReference type="GO" id="GO:0003341">
    <property type="term" value="P:cilium movement"/>
    <property type="evidence" value="ECO:0007669"/>
    <property type="project" value="TreeGrafter"/>
</dbReference>
<dbReference type="InterPro" id="IPR052628">
    <property type="entry name" value="CFAP70"/>
</dbReference>
<sequence>MPPKRQTSTRKSVKSLESDASAHPEPPNVFLYIQLAGISLKSLPVTIHPLELHLQQGDSLIIKCAEQHNTDGIIRQSEFDARPTFTLIFQQDNLERINHAADNPLLIRLYMRQSESSEQQEEEDEEEEEEPDKGFSASSSLEPADSERDEINFYPVKEQLMLLCVGYLDMIKLFGHHRSMIKESLYLYPLPNVPSEQRTTVHTEWDLYTLLPIAKELTFTNMAFITFESIYNLKDEYLLDVSSMWVRISFRSKQPNERKEHQMIPLCEFVDLEQACIGKQYLYHVFESFRKTIPEYRTTGLKSTMEVEMHKIFSQLSLSEGMEVDFGMIDIAFDEAIVCNGFHRYILTKDLSDKLSNAIIYQQYDLAVEVFQGNSQRVFYGILDPSIMVFPGVQTMRFAVKLDYVGKRKSRQAKRHTVVSIQSHRSFKSETSPIMPTFAIVKLCLLAPISAIYQELKVFRKSFISQNRLLFCEQSYKEPKPLDLPEIQRESYARFDKFICETIAYIVNQNVKALEDRKPHFCCDINNLTNILLKLVGSDFNTRTPTKTNVEFKNLCTAAYNELEHRIYRIMNKVEAEGFENFVVHPQIKMDEIIDHLNAIKLLHAVKDDRMAKFVLEKATKEKSNDERLNFFMVIEHMERLEYAEAKAFFSSHSFRVPESYEYFADWIKLYISYVDTREDPQSAANSTECLMRSLIRFSKANPLQQDGWILLYCYYKKFNYEPGCSYARWHFEEQLKQGRSGSSTAPYSLWGIFLSIYPEFNTTRGTIFFEVFRIFVRLGLYEFAQVVFAVVENQCSEANRYMINTQLKTLLKQLDEKFVVRSFSHGYDEKMAALNAQVNGNVEYYRGNFEQAASFYALTLQLPVMDENERDYFVVSKLRLGYIAYETGDYQKVIDSLNFPYIGKLLPMVSSYLMGKAYYKLNQLELALACFVSCTKLQNHVPSIWGFLALINLRLGENYKALECWKYAKIDPLVAIDDEMIFEELSAIDCDSIDLYIDVPCQCSEESLGDKER</sequence>
<dbReference type="InterPro" id="IPR011990">
    <property type="entry name" value="TPR-like_helical_dom_sf"/>
</dbReference>
<keyword evidence="2" id="KW-0802">TPR repeat</keyword>
<dbReference type="EMBL" id="OUUW01000004">
    <property type="protein sequence ID" value="SPP79911.1"/>
    <property type="molecule type" value="Genomic_DNA"/>
</dbReference>
<keyword evidence="5" id="KW-1185">Reference proteome</keyword>
<reference evidence="5" key="1">
    <citation type="submission" date="2018-01" db="EMBL/GenBank/DDBJ databases">
        <authorList>
            <person name="Alioto T."/>
            <person name="Alioto T."/>
        </authorList>
    </citation>
    <scope>NUCLEOTIDE SEQUENCE [LARGE SCALE GENOMIC DNA]</scope>
</reference>
<dbReference type="Proteomes" id="UP000268350">
    <property type="component" value="Unassembled WGS sequence"/>
</dbReference>
<dbReference type="PANTHER" id="PTHR44314:SF1">
    <property type="entry name" value="CILIA- AND FLAGELLA-ASSOCIATED PROTEIN 70"/>
    <property type="match status" value="1"/>
</dbReference>
<feature type="region of interest" description="Disordered" evidence="3">
    <location>
        <begin position="114"/>
        <end position="148"/>
    </location>
</feature>
<gene>
    <name evidence="4" type="ORF">DGUA_6G012831</name>
</gene>
<feature type="region of interest" description="Disordered" evidence="3">
    <location>
        <begin position="1"/>
        <end position="23"/>
    </location>
</feature>
<evidence type="ECO:0000313" key="5">
    <source>
        <dbReference type="Proteomes" id="UP000268350"/>
    </source>
</evidence>
<evidence type="ECO:0000256" key="1">
    <source>
        <dbReference type="ARBA" id="ARBA00022737"/>
    </source>
</evidence>
<protein>
    <submittedName>
        <fullName evidence="4">Blast:Tetratricopeptide repeat protein 18</fullName>
    </submittedName>
</protein>
<dbReference type="AlphaFoldDB" id="A0A3B0K4N6"/>
<proteinExistence type="predicted"/>
<evidence type="ECO:0000256" key="2">
    <source>
        <dbReference type="ARBA" id="ARBA00022803"/>
    </source>
</evidence>
<dbReference type="GO" id="GO:0070062">
    <property type="term" value="C:extracellular exosome"/>
    <property type="evidence" value="ECO:0007669"/>
    <property type="project" value="TreeGrafter"/>
</dbReference>
<organism evidence="4 5">
    <name type="scientific">Drosophila guanche</name>
    <name type="common">Fruit fly</name>
    <dbReference type="NCBI Taxonomy" id="7266"/>
    <lineage>
        <taxon>Eukaryota</taxon>
        <taxon>Metazoa</taxon>
        <taxon>Ecdysozoa</taxon>
        <taxon>Arthropoda</taxon>
        <taxon>Hexapoda</taxon>
        <taxon>Insecta</taxon>
        <taxon>Pterygota</taxon>
        <taxon>Neoptera</taxon>
        <taxon>Endopterygota</taxon>
        <taxon>Diptera</taxon>
        <taxon>Brachycera</taxon>
        <taxon>Muscomorpha</taxon>
        <taxon>Ephydroidea</taxon>
        <taxon>Drosophilidae</taxon>
        <taxon>Drosophila</taxon>
        <taxon>Sophophora</taxon>
    </lineage>
</organism>
<dbReference type="STRING" id="7266.A0A3B0K4N6"/>
<dbReference type="GO" id="GO:0060271">
    <property type="term" value="P:cilium assembly"/>
    <property type="evidence" value="ECO:0007669"/>
    <property type="project" value="TreeGrafter"/>
</dbReference>
<accession>A0A3B0K4N6</accession>
<name>A0A3B0K4N6_DROGU</name>
<evidence type="ECO:0000256" key="3">
    <source>
        <dbReference type="SAM" id="MobiDB-lite"/>
    </source>
</evidence>
<dbReference type="GO" id="GO:0031514">
    <property type="term" value="C:motile cilium"/>
    <property type="evidence" value="ECO:0007669"/>
    <property type="project" value="TreeGrafter"/>
</dbReference>
<feature type="compositionally biased region" description="Acidic residues" evidence="3">
    <location>
        <begin position="118"/>
        <end position="131"/>
    </location>
</feature>
<dbReference type="PANTHER" id="PTHR44314">
    <property type="entry name" value="CILIA- AND FLAGELLA-ASSOCIATED PROTEIN 70"/>
    <property type="match status" value="1"/>
</dbReference>